<evidence type="ECO:0008006" key="4">
    <source>
        <dbReference type="Google" id="ProtNLM"/>
    </source>
</evidence>
<evidence type="ECO:0000313" key="2">
    <source>
        <dbReference type="EMBL" id="GEP44320.1"/>
    </source>
</evidence>
<evidence type="ECO:0000256" key="1">
    <source>
        <dbReference type="SAM" id="Phobius"/>
    </source>
</evidence>
<keyword evidence="1" id="KW-0472">Membrane</keyword>
<dbReference type="AlphaFoldDB" id="A0A512MC49"/>
<feature type="transmembrane region" description="Helical" evidence="1">
    <location>
        <begin position="38"/>
        <end position="57"/>
    </location>
</feature>
<feature type="transmembrane region" description="Helical" evidence="1">
    <location>
        <begin position="63"/>
        <end position="83"/>
    </location>
</feature>
<gene>
    <name evidence="2" type="ORF">BGE01nite_36110</name>
</gene>
<feature type="transmembrane region" description="Helical" evidence="1">
    <location>
        <begin position="6"/>
        <end position="26"/>
    </location>
</feature>
<accession>A0A512MC49</accession>
<dbReference type="OrthoDB" id="5517151at2"/>
<dbReference type="Proteomes" id="UP000321577">
    <property type="component" value="Unassembled WGS sequence"/>
</dbReference>
<keyword evidence="3" id="KW-1185">Reference proteome</keyword>
<sequence length="114" mass="12380">MSIAFYHILHIVGLIFIFAGFGALLSSDSARSAMKWHGIGLLISFISGFAMISKLGFKMSALPTWIFIKMGLWLVLGFLPVLARKRVLAPQAVLLLAIIVGGVLAYLGYMKPAL</sequence>
<protein>
    <recommendedName>
        <fullName evidence="4">Invasion protein</fullName>
    </recommendedName>
</protein>
<name>A0A512MC49_9BACT</name>
<evidence type="ECO:0000313" key="3">
    <source>
        <dbReference type="Proteomes" id="UP000321577"/>
    </source>
</evidence>
<keyword evidence="1" id="KW-0812">Transmembrane</keyword>
<dbReference type="RefSeq" id="WP_146852148.1">
    <property type="nucleotide sequence ID" value="NZ_BKAG01000028.1"/>
</dbReference>
<comment type="caution">
    <text evidence="2">The sequence shown here is derived from an EMBL/GenBank/DDBJ whole genome shotgun (WGS) entry which is preliminary data.</text>
</comment>
<reference evidence="2 3" key="1">
    <citation type="submission" date="2019-07" db="EMBL/GenBank/DDBJ databases">
        <title>Whole genome shotgun sequence of Brevifollis gellanilyticus NBRC 108608.</title>
        <authorList>
            <person name="Hosoyama A."/>
            <person name="Uohara A."/>
            <person name="Ohji S."/>
            <person name="Ichikawa N."/>
        </authorList>
    </citation>
    <scope>NUCLEOTIDE SEQUENCE [LARGE SCALE GENOMIC DNA]</scope>
    <source>
        <strain evidence="2 3">NBRC 108608</strain>
    </source>
</reference>
<proteinExistence type="predicted"/>
<feature type="transmembrane region" description="Helical" evidence="1">
    <location>
        <begin position="92"/>
        <end position="109"/>
    </location>
</feature>
<dbReference type="EMBL" id="BKAG01000028">
    <property type="protein sequence ID" value="GEP44320.1"/>
    <property type="molecule type" value="Genomic_DNA"/>
</dbReference>
<keyword evidence="1" id="KW-1133">Transmembrane helix</keyword>
<organism evidence="2 3">
    <name type="scientific">Brevifollis gellanilyticus</name>
    <dbReference type="NCBI Taxonomy" id="748831"/>
    <lineage>
        <taxon>Bacteria</taxon>
        <taxon>Pseudomonadati</taxon>
        <taxon>Verrucomicrobiota</taxon>
        <taxon>Verrucomicrobiia</taxon>
        <taxon>Verrucomicrobiales</taxon>
        <taxon>Verrucomicrobiaceae</taxon>
    </lineage>
</organism>